<evidence type="ECO:0000313" key="2">
    <source>
        <dbReference type="EMBL" id="RFO96633.1"/>
    </source>
</evidence>
<accession>A0A3E1RBK0</accession>
<organism evidence="2 3">
    <name type="scientific">Rhodoferax lacus</name>
    <dbReference type="NCBI Taxonomy" id="2184758"/>
    <lineage>
        <taxon>Bacteria</taxon>
        <taxon>Pseudomonadati</taxon>
        <taxon>Pseudomonadota</taxon>
        <taxon>Betaproteobacteria</taxon>
        <taxon>Burkholderiales</taxon>
        <taxon>Comamonadaceae</taxon>
        <taxon>Rhodoferax</taxon>
    </lineage>
</organism>
<keyword evidence="3" id="KW-1185">Reference proteome</keyword>
<dbReference type="AlphaFoldDB" id="A0A3E1RBK0"/>
<dbReference type="CDD" id="cd00093">
    <property type="entry name" value="HTH_XRE"/>
    <property type="match status" value="1"/>
</dbReference>
<sequence length="306" mass="34192">MHQLVIIVTFSQIPSTMPSTPPTVPKSRRSEVFRERLRSAMLEHKLNRTSLAGITGVDRSTVSQLLSEHQVRLPSGHVVAELASALGVSADWLLGLSNSTLGPGEILRESLQVATALPDRADVHIERWLQEATGSKVRNVPTNLPEVMKTRATLQLEYAKYEGKTPQQALQSKETRLSMNRLVGTDYEFAMPVQTLTDFAQRSGIWAALKPAQVREQLLHMAELCDELYPSTRLHLYDLKQRYSAPVTVFGQQRAVIYIGSSYLVFNTREHIETLTRHFDDLVRDASVLSHAVSAWLTKLAAGVKL</sequence>
<dbReference type="Proteomes" id="UP000260665">
    <property type="component" value="Unassembled WGS sequence"/>
</dbReference>
<dbReference type="Pfam" id="PF01381">
    <property type="entry name" value="HTH_3"/>
    <property type="match status" value="1"/>
</dbReference>
<dbReference type="Gene3D" id="1.10.260.40">
    <property type="entry name" value="lambda repressor-like DNA-binding domains"/>
    <property type="match status" value="1"/>
</dbReference>
<reference evidence="2 3" key="1">
    <citation type="submission" date="2018-05" db="EMBL/GenBank/DDBJ databases">
        <title>Rhodoferax soyangensis sp.nov., isolated from an oligotrophic freshwater lake.</title>
        <authorList>
            <person name="Park M."/>
        </authorList>
    </citation>
    <scope>NUCLEOTIDE SEQUENCE [LARGE SCALE GENOMIC DNA]</scope>
    <source>
        <strain evidence="2 3">IMCC26218</strain>
    </source>
</reference>
<name>A0A3E1RBK0_9BURK</name>
<feature type="domain" description="HTH cro/C1-type" evidence="1">
    <location>
        <begin position="37"/>
        <end position="93"/>
    </location>
</feature>
<gene>
    <name evidence="2" type="ORF">DIC66_11440</name>
</gene>
<dbReference type="EMBL" id="QFZK01000006">
    <property type="protein sequence ID" value="RFO96633.1"/>
    <property type="molecule type" value="Genomic_DNA"/>
</dbReference>
<dbReference type="SMART" id="SM00530">
    <property type="entry name" value="HTH_XRE"/>
    <property type="match status" value="1"/>
</dbReference>
<dbReference type="InterPro" id="IPR010982">
    <property type="entry name" value="Lambda_DNA-bd_dom_sf"/>
</dbReference>
<dbReference type="SUPFAM" id="SSF47413">
    <property type="entry name" value="lambda repressor-like DNA-binding domains"/>
    <property type="match status" value="1"/>
</dbReference>
<protein>
    <submittedName>
        <fullName evidence="2">Transcriptional regulator</fullName>
    </submittedName>
</protein>
<evidence type="ECO:0000259" key="1">
    <source>
        <dbReference type="PROSITE" id="PS50943"/>
    </source>
</evidence>
<proteinExistence type="predicted"/>
<dbReference type="PROSITE" id="PS50943">
    <property type="entry name" value="HTH_CROC1"/>
    <property type="match status" value="1"/>
</dbReference>
<comment type="caution">
    <text evidence="2">The sequence shown here is derived from an EMBL/GenBank/DDBJ whole genome shotgun (WGS) entry which is preliminary data.</text>
</comment>
<dbReference type="GO" id="GO:0003677">
    <property type="term" value="F:DNA binding"/>
    <property type="evidence" value="ECO:0007669"/>
    <property type="project" value="InterPro"/>
</dbReference>
<evidence type="ECO:0000313" key="3">
    <source>
        <dbReference type="Proteomes" id="UP000260665"/>
    </source>
</evidence>
<dbReference type="InterPro" id="IPR001387">
    <property type="entry name" value="Cro/C1-type_HTH"/>
</dbReference>